<dbReference type="GO" id="GO:0000272">
    <property type="term" value="P:polysaccharide catabolic process"/>
    <property type="evidence" value="ECO:0007669"/>
    <property type="project" value="TreeGrafter"/>
</dbReference>
<protein>
    <submittedName>
        <fullName evidence="4">Six-hairpin glycosidase</fullName>
    </submittedName>
</protein>
<dbReference type="SUPFAM" id="SSF48208">
    <property type="entry name" value="Six-hairpin glycosidases"/>
    <property type="match status" value="1"/>
</dbReference>
<keyword evidence="4" id="KW-0326">Glycosidase</keyword>
<accession>A0A3N4KLK6</accession>
<keyword evidence="1" id="KW-0378">Hydrolase</keyword>
<dbReference type="PANTHER" id="PTHR36845:SF1">
    <property type="entry name" value="HYDROLASE, PUTATIVE (AFU_ORTHOLOGUE AFUA_7G05090)-RELATED"/>
    <property type="match status" value="1"/>
</dbReference>
<sequence length="414" mass="44999">MYFLRAAVVAIALQLSGVANGDVIEDRILAKIYGVATKGKTNGVVPTPTGWPEYVIGTATSYTYQSSGAWTTGFFPGTLWLLYQRSLTKTLKVSSVELLSLARTWQAPLRANKDRTDTHDLGFMIHDCFGWDAILTGNATARQTVHDAAIALSQRYNSVTKTIRSWGSISDTGSFTVIIDNMMNLGMLYWAAQQFGNTTLSDIATSHATTTMNNHFRTDGSTWHVLNYNQVTGAVTAKYTNQGYSDSSTWARGQAWAIYGMVSAYRWTKNTAFLDTAIKAADYFLAGLPADGVPYWDFNAPVTGLRDTSAGTIVASGLLYLVEQAPAYKDKYLQRAIDLIDDTIALSQSPPAVYTASPFAVSDIGFNAFLMNGTIDNNPAKTHTAASSNTGLVYGDYYLIEAQNRLLGMGLLAA</sequence>
<evidence type="ECO:0000256" key="2">
    <source>
        <dbReference type="ARBA" id="ARBA00038358"/>
    </source>
</evidence>
<dbReference type="Proteomes" id="UP000277580">
    <property type="component" value="Unassembled WGS sequence"/>
</dbReference>
<dbReference type="Gene3D" id="1.50.10.10">
    <property type="match status" value="1"/>
</dbReference>
<proteinExistence type="inferred from homology"/>
<dbReference type="STRING" id="1392247.A0A3N4KLK6"/>
<name>A0A3N4KLK6_9PEZI</name>
<dbReference type="OrthoDB" id="2317065at2759"/>
<evidence type="ECO:0000313" key="5">
    <source>
        <dbReference type="Proteomes" id="UP000277580"/>
    </source>
</evidence>
<dbReference type="GO" id="GO:0052757">
    <property type="term" value="F:chondroitin hydrolase activity"/>
    <property type="evidence" value="ECO:0007669"/>
    <property type="project" value="TreeGrafter"/>
</dbReference>
<organism evidence="4 5">
    <name type="scientific">Morchella conica CCBAS932</name>
    <dbReference type="NCBI Taxonomy" id="1392247"/>
    <lineage>
        <taxon>Eukaryota</taxon>
        <taxon>Fungi</taxon>
        <taxon>Dikarya</taxon>
        <taxon>Ascomycota</taxon>
        <taxon>Pezizomycotina</taxon>
        <taxon>Pezizomycetes</taxon>
        <taxon>Pezizales</taxon>
        <taxon>Morchellaceae</taxon>
        <taxon>Morchella</taxon>
    </lineage>
</organism>
<reference evidence="4 5" key="1">
    <citation type="journal article" date="2018" name="Nat. Ecol. Evol.">
        <title>Pezizomycetes genomes reveal the molecular basis of ectomycorrhizal truffle lifestyle.</title>
        <authorList>
            <person name="Murat C."/>
            <person name="Payen T."/>
            <person name="Noel B."/>
            <person name="Kuo A."/>
            <person name="Morin E."/>
            <person name="Chen J."/>
            <person name="Kohler A."/>
            <person name="Krizsan K."/>
            <person name="Balestrini R."/>
            <person name="Da Silva C."/>
            <person name="Montanini B."/>
            <person name="Hainaut M."/>
            <person name="Levati E."/>
            <person name="Barry K.W."/>
            <person name="Belfiori B."/>
            <person name="Cichocki N."/>
            <person name="Clum A."/>
            <person name="Dockter R.B."/>
            <person name="Fauchery L."/>
            <person name="Guy J."/>
            <person name="Iotti M."/>
            <person name="Le Tacon F."/>
            <person name="Lindquist E.A."/>
            <person name="Lipzen A."/>
            <person name="Malagnac F."/>
            <person name="Mello A."/>
            <person name="Molinier V."/>
            <person name="Miyauchi S."/>
            <person name="Poulain J."/>
            <person name="Riccioni C."/>
            <person name="Rubini A."/>
            <person name="Sitrit Y."/>
            <person name="Splivallo R."/>
            <person name="Traeger S."/>
            <person name="Wang M."/>
            <person name="Zifcakova L."/>
            <person name="Wipf D."/>
            <person name="Zambonelli A."/>
            <person name="Paolocci F."/>
            <person name="Nowrousian M."/>
            <person name="Ottonello S."/>
            <person name="Baldrian P."/>
            <person name="Spatafora J.W."/>
            <person name="Henrissat B."/>
            <person name="Nagy L.G."/>
            <person name="Aury J.M."/>
            <person name="Wincker P."/>
            <person name="Grigoriev I.V."/>
            <person name="Bonfante P."/>
            <person name="Martin F.M."/>
        </authorList>
    </citation>
    <scope>NUCLEOTIDE SEQUENCE [LARGE SCALE GENOMIC DNA]</scope>
    <source>
        <strain evidence="4 5">CCBAS932</strain>
    </source>
</reference>
<gene>
    <name evidence="4" type="ORF">P167DRAFT_61236</name>
</gene>
<dbReference type="InterPro" id="IPR012341">
    <property type="entry name" value="6hp_glycosidase-like_sf"/>
</dbReference>
<keyword evidence="3" id="KW-0732">Signal</keyword>
<dbReference type="PANTHER" id="PTHR36845">
    <property type="entry name" value="HYDROLASE, PUTATIVE (AFU_ORTHOLOGUE AFUA_7G05090)-RELATED"/>
    <property type="match status" value="1"/>
</dbReference>
<dbReference type="EMBL" id="ML119240">
    <property type="protein sequence ID" value="RPB06675.1"/>
    <property type="molecule type" value="Genomic_DNA"/>
</dbReference>
<evidence type="ECO:0000256" key="3">
    <source>
        <dbReference type="SAM" id="SignalP"/>
    </source>
</evidence>
<dbReference type="InterPro" id="IPR052369">
    <property type="entry name" value="UG_Glycosaminoglycan_Hydrolase"/>
</dbReference>
<feature type="signal peptide" evidence="3">
    <location>
        <begin position="1"/>
        <end position="21"/>
    </location>
</feature>
<dbReference type="InParanoid" id="A0A3N4KLK6"/>
<keyword evidence="5" id="KW-1185">Reference proteome</keyword>
<evidence type="ECO:0000256" key="1">
    <source>
        <dbReference type="ARBA" id="ARBA00022801"/>
    </source>
</evidence>
<feature type="chain" id="PRO_5018251507" evidence="3">
    <location>
        <begin position="22"/>
        <end position="414"/>
    </location>
</feature>
<dbReference type="InterPro" id="IPR008928">
    <property type="entry name" value="6-hairpin_glycosidase_sf"/>
</dbReference>
<dbReference type="AlphaFoldDB" id="A0A3N4KLK6"/>
<comment type="similarity">
    <text evidence="2">Belongs to the glycosyl hydrolase 88 family.</text>
</comment>
<evidence type="ECO:0000313" key="4">
    <source>
        <dbReference type="EMBL" id="RPB06675.1"/>
    </source>
</evidence>